<organism evidence="5 6">
    <name type="scientific">Candidatus Harrisonbacteria bacterium CG10_big_fil_rev_8_21_14_0_10_44_23</name>
    <dbReference type="NCBI Taxonomy" id="1974585"/>
    <lineage>
        <taxon>Bacteria</taxon>
        <taxon>Candidatus Harrisoniibacteriota</taxon>
    </lineage>
</organism>
<evidence type="ECO:0000313" key="5">
    <source>
        <dbReference type="EMBL" id="PIR88756.1"/>
    </source>
</evidence>
<feature type="domain" description="Peptidase M16 N-terminal" evidence="3">
    <location>
        <begin position="36"/>
        <end position="178"/>
    </location>
</feature>
<dbReference type="InterPro" id="IPR050361">
    <property type="entry name" value="MPP/UQCRC_Complex"/>
</dbReference>
<dbReference type="PANTHER" id="PTHR11851:SF49">
    <property type="entry name" value="MITOCHONDRIAL-PROCESSING PEPTIDASE SUBUNIT ALPHA"/>
    <property type="match status" value="1"/>
</dbReference>
<dbReference type="InterPro" id="IPR011249">
    <property type="entry name" value="Metalloenz_LuxS/M16"/>
</dbReference>
<dbReference type="PANTHER" id="PTHR11851">
    <property type="entry name" value="METALLOPROTEASE"/>
    <property type="match status" value="1"/>
</dbReference>
<dbReference type="InterPro" id="IPR001431">
    <property type="entry name" value="Pept_M16_Zn_BS"/>
</dbReference>
<comment type="similarity">
    <text evidence="1 2">Belongs to the peptidase M16 family.</text>
</comment>
<evidence type="ECO:0000313" key="6">
    <source>
        <dbReference type="Proteomes" id="UP000229615"/>
    </source>
</evidence>
<dbReference type="EMBL" id="PFBB01000005">
    <property type="protein sequence ID" value="PIR88756.1"/>
    <property type="molecule type" value="Genomic_DNA"/>
</dbReference>
<sequence length="444" mass="50232">MVLCYMMRRGAVAWMGKFLYSYNMDFKKKVLDNGLRIITIPQPNAVAMTALVLVETGSKYETKENSGIAHFLEHMCFKGTTTRPKPMQISSELDSLGAQSNAFTGHEYTGYYAKASADKAMEILDIIADLYINPIFSEDEIEKEKGVIIEELNMYEDMPHRKAGDYFLSLLYGDQPAGWDIGGDREVIKNAKRQDFLDFRERHYMPKATTLILVGKIDEEKMVEQAKRLFADMENKEKADKLPVKEAQNKPEVFLKEKKSDQAHIVLGYRALDMNDERRFALEVLGDVLGGGMSSRLFALLREKMGAAYYVGAGADLFTDHGYIEASAGIQLAKIDEAIKGILEEFKKLREEKISDEELERAKNHLTGSLLLGLETSDSLAVFYGIQELLKKEITTTDDLIRKIESVTAEDIQKLAQQLFAPENLNLVVIGPFEDKKRFEDLLV</sequence>
<evidence type="ECO:0000259" key="3">
    <source>
        <dbReference type="Pfam" id="PF00675"/>
    </source>
</evidence>
<evidence type="ECO:0000256" key="1">
    <source>
        <dbReference type="ARBA" id="ARBA00007261"/>
    </source>
</evidence>
<dbReference type="AlphaFoldDB" id="A0A2H0USX1"/>
<dbReference type="InterPro" id="IPR007863">
    <property type="entry name" value="Peptidase_M16_C"/>
</dbReference>
<dbReference type="GO" id="GO:0006508">
    <property type="term" value="P:proteolysis"/>
    <property type="evidence" value="ECO:0007669"/>
    <property type="project" value="InterPro"/>
</dbReference>
<dbReference type="Gene3D" id="3.30.830.10">
    <property type="entry name" value="Metalloenzyme, LuxS/M16 peptidase-like"/>
    <property type="match status" value="2"/>
</dbReference>
<comment type="caution">
    <text evidence="5">The sequence shown here is derived from an EMBL/GenBank/DDBJ whole genome shotgun (WGS) entry which is preliminary data.</text>
</comment>
<dbReference type="GO" id="GO:0004222">
    <property type="term" value="F:metalloendopeptidase activity"/>
    <property type="evidence" value="ECO:0007669"/>
    <property type="project" value="InterPro"/>
</dbReference>
<dbReference type="PROSITE" id="PS00143">
    <property type="entry name" value="INSULINASE"/>
    <property type="match status" value="1"/>
</dbReference>
<dbReference type="GO" id="GO:0046872">
    <property type="term" value="F:metal ion binding"/>
    <property type="evidence" value="ECO:0007669"/>
    <property type="project" value="InterPro"/>
</dbReference>
<evidence type="ECO:0000256" key="2">
    <source>
        <dbReference type="RuleBase" id="RU004447"/>
    </source>
</evidence>
<dbReference type="SUPFAM" id="SSF63411">
    <property type="entry name" value="LuxS/MPP-like metallohydrolase"/>
    <property type="match status" value="2"/>
</dbReference>
<dbReference type="Pfam" id="PF00675">
    <property type="entry name" value="Peptidase_M16"/>
    <property type="match status" value="1"/>
</dbReference>
<protein>
    <recommendedName>
        <fullName evidence="7">Peptidase M16</fullName>
    </recommendedName>
</protein>
<gene>
    <name evidence="5" type="ORF">COU09_00465</name>
</gene>
<name>A0A2H0USX1_9BACT</name>
<dbReference type="InterPro" id="IPR011765">
    <property type="entry name" value="Pept_M16_N"/>
</dbReference>
<proteinExistence type="inferred from homology"/>
<accession>A0A2H0USX1</accession>
<dbReference type="Proteomes" id="UP000229615">
    <property type="component" value="Unassembled WGS sequence"/>
</dbReference>
<evidence type="ECO:0000259" key="4">
    <source>
        <dbReference type="Pfam" id="PF05193"/>
    </source>
</evidence>
<reference evidence="6" key="1">
    <citation type="submission" date="2017-09" db="EMBL/GenBank/DDBJ databases">
        <title>Depth-based differentiation of microbial function through sediment-hosted aquifers and enrichment of novel symbionts in the deep terrestrial subsurface.</title>
        <authorList>
            <person name="Probst A.J."/>
            <person name="Ladd B."/>
            <person name="Jarett J.K."/>
            <person name="Geller-Mcgrath D.E."/>
            <person name="Sieber C.M.K."/>
            <person name="Emerson J.B."/>
            <person name="Anantharaman K."/>
            <person name="Thomas B.C."/>
            <person name="Malmstrom R."/>
            <person name="Stieglmeier M."/>
            <person name="Klingl A."/>
            <person name="Woyke T."/>
            <person name="Ryan C.M."/>
            <person name="Banfield J.F."/>
        </authorList>
    </citation>
    <scope>NUCLEOTIDE SEQUENCE [LARGE SCALE GENOMIC DNA]</scope>
</reference>
<dbReference type="Pfam" id="PF05193">
    <property type="entry name" value="Peptidase_M16_C"/>
    <property type="match status" value="1"/>
</dbReference>
<evidence type="ECO:0008006" key="7">
    <source>
        <dbReference type="Google" id="ProtNLM"/>
    </source>
</evidence>
<feature type="domain" description="Peptidase M16 C-terminal" evidence="4">
    <location>
        <begin position="192"/>
        <end position="365"/>
    </location>
</feature>